<keyword evidence="3" id="KW-1185">Reference proteome</keyword>
<protein>
    <recommendedName>
        <fullName evidence="1">KIB1-4 beta-propeller domain-containing protein</fullName>
    </recommendedName>
</protein>
<dbReference type="PANTHER" id="PTHR34708">
    <property type="entry name" value="OS07G0440000 PROTEIN"/>
    <property type="match status" value="1"/>
</dbReference>
<organism evidence="2 3">
    <name type="scientific">Paspalum vaginatum</name>
    <name type="common">seashore paspalum</name>
    <dbReference type="NCBI Taxonomy" id="158149"/>
    <lineage>
        <taxon>Eukaryota</taxon>
        <taxon>Viridiplantae</taxon>
        <taxon>Streptophyta</taxon>
        <taxon>Embryophyta</taxon>
        <taxon>Tracheophyta</taxon>
        <taxon>Spermatophyta</taxon>
        <taxon>Magnoliopsida</taxon>
        <taxon>Liliopsida</taxon>
        <taxon>Poales</taxon>
        <taxon>Poaceae</taxon>
        <taxon>PACMAD clade</taxon>
        <taxon>Panicoideae</taxon>
        <taxon>Andropogonodae</taxon>
        <taxon>Paspaleae</taxon>
        <taxon>Paspalinae</taxon>
        <taxon>Paspalum</taxon>
    </lineage>
</organism>
<proteinExistence type="predicted"/>
<evidence type="ECO:0000313" key="3">
    <source>
        <dbReference type="Proteomes" id="UP001164776"/>
    </source>
</evidence>
<gene>
    <name evidence="2" type="ORF">BS78_K005000</name>
</gene>
<feature type="domain" description="KIB1-4 beta-propeller" evidence="1">
    <location>
        <begin position="126"/>
        <end position="224"/>
    </location>
</feature>
<dbReference type="AlphaFoldDB" id="A0A9W8CG75"/>
<dbReference type="PANTHER" id="PTHR34708:SF4">
    <property type="entry name" value="DUF295 DOMAIN-CONTAINING PROTEIN"/>
    <property type="match status" value="1"/>
</dbReference>
<evidence type="ECO:0000313" key="2">
    <source>
        <dbReference type="EMBL" id="KAJ1256572.1"/>
    </source>
</evidence>
<dbReference type="Proteomes" id="UP001164776">
    <property type="component" value="Unassembled WGS sequence"/>
</dbReference>
<dbReference type="Pfam" id="PF03478">
    <property type="entry name" value="Beta-prop_KIB1-4"/>
    <property type="match status" value="1"/>
</dbReference>
<dbReference type="InterPro" id="IPR005174">
    <property type="entry name" value="KIB1-4_b-propeller"/>
</dbReference>
<reference evidence="2 3" key="1">
    <citation type="submission" date="2022-10" db="EMBL/GenBank/DDBJ databases">
        <title>WGS assembly of Paspalum vaginatum 540-79.</title>
        <authorList>
            <person name="Sun G."/>
            <person name="Wase N."/>
            <person name="Shu S."/>
            <person name="Jenkins J."/>
            <person name="Zhou B."/>
            <person name="Torres-Rodriguez J."/>
            <person name="Chen C."/>
            <person name="Sandor L."/>
            <person name="Plott C."/>
            <person name="Yoshinga Y."/>
            <person name="Daum C."/>
            <person name="Qi P."/>
            <person name="Barry K."/>
            <person name="Lipzen A."/>
            <person name="Berry L."/>
            <person name="Pedersen C."/>
            <person name="Gottilla T."/>
            <person name="Foltz A."/>
            <person name="Yu H."/>
            <person name="O'Malley R."/>
            <person name="Zhang C."/>
            <person name="Devos K."/>
            <person name="Sigmon B."/>
            <person name="Yu B."/>
            <person name="Obata T."/>
            <person name="Schmutz J."/>
            <person name="Schnable J."/>
        </authorList>
    </citation>
    <scope>NUCLEOTIDE SEQUENCE [LARGE SCALE GENOMIC DNA]</scope>
    <source>
        <strain evidence="3">cv. 540-79</strain>
    </source>
</reference>
<evidence type="ECO:0000259" key="1">
    <source>
        <dbReference type="Pfam" id="PF03478"/>
    </source>
</evidence>
<comment type="caution">
    <text evidence="2">The sequence shown here is derived from an EMBL/GenBank/DDBJ whole genome shotgun (WGS) entry which is preliminary data.</text>
</comment>
<name>A0A9W8CG75_9POAL</name>
<sequence>MFPSTVAHQIDPQFSIKIDRKSKLQKHRAAMEDDHRPWANLHPDLLSLVSQARGLSLEDFTSRRAVCSPWRSTMVPATPLLIYSAATHGSATPSSSVCFKAAFCLPTQRSLEVRDCLDPVITKDGIIVGSGHGWLAIYLEGAPPSSRRLMLMNPISAMRIRLPELMDEEGWIVKKMVFAPNPRMEDFTAVAIYGEVYKWRLAYARSGDKNWTKLPETHDPEYMNTITDLV</sequence>
<dbReference type="OrthoDB" id="591189at2759"/>
<dbReference type="EMBL" id="MU629501">
    <property type="protein sequence ID" value="KAJ1256572.1"/>
    <property type="molecule type" value="Genomic_DNA"/>
</dbReference>
<accession>A0A9W8CG75</accession>